<keyword evidence="6" id="KW-0136">Cellulose degradation</keyword>
<dbReference type="STRING" id="486041.B0DF61"/>
<dbReference type="PANTHER" id="PTHR33353">
    <property type="entry name" value="PUTATIVE (AFU_ORTHOLOGUE AFUA_1G12560)-RELATED"/>
    <property type="match status" value="1"/>
</dbReference>
<dbReference type="GeneID" id="6078342"/>
<accession>B0DF61</accession>
<reference evidence="18 19" key="1">
    <citation type="journal article" date="2008" name="Nature">
        <title>The genome of Laccaria bicolor provides insights into mycorrhizal symbiosis.</title>
        <authorList>
            <person name="Martin F."/>
            <person name="Aerts A."/>
            <person name="Ahren D."/>
            <person name="Brun A."/>
            <person name="Danchin E.G.J."/>
            <person name="Duchaussoy F."/>
            <person name="Gibon J."/>
            <person name="Kohler A."/>
            <person name="Lindquist E."/>
            <person name="Pereda V."/>
            <person name="Salamov A."/>
            <person name="Shapiro H.J."/>
            <person name="Wuyts J."/>
            <person name="Blaudez D."/>
            <person name="Buee M."/>
            <person name="Brokstein P."/>
            <person name="Canbaeck B."/>
            <person name="Cohen D."/>
            <person name="Courty P.E."/>
            <person name="Coutinho P.M."/>
            <person name="Delaruelle C."/>
            <person name="Detter J.C."/>
            <person name="Deveau A."/>
            <person name="DiFazio S."/>
            <person name="Duplessis S."/>
            <person name="Fraissinet-Tachet L."/>
            <person name="Lucic E."/>
            <person name="Frey-Klett P."/>
            <person name="Fourrey C."/>
            <person name="Feussner I."/>
            <person name="Gay G."/>
            <person name="Grimwood J."/>
            <person name="Hoegger P.J."/>
            <person name="Jain P."/>
            <person name="Kilaru S."/>
            <person name="Labbe J."/>
            <person name="Lin Y.C."/>
            <person name="Legue V."/>
            <person name="Le Tacon F."/>
            <person name="Marmeisse R."/>
            <person name="Melayah D."/>
            <person name="Montanini B."/>
            <person name="Muratet M."/>
            <person name="Nehls U."/>
            <person name="Niculita-Hirzel H."/>
            <person name="Oudot-Le Secq M.P."/>
            <person name="Peter M."/>
            <person name="Quesneville H."/>
            <person name="Rajashekar B."/>
            <person name="Reich M."/>
            <person name="Rouhier N."/>
            <person name="Schmutz J."/>
            <person name="Yin T."/>
            <person name="Chalot M."/>
            <person name="Henrissat B."/>
            <person name="Kuees U."/>
            <person name="Lucas S."/>
            <person name="Van de Peer Y."/>
            <person name="Podila G.K."/>
            <person name="Polle A."/>
            <person name="Pukkila P.J."/>
            <person name="Richardson P.M."/>
            <person name="Rouze P."/>
            <person name="Sanders I.R."/>
            <person name="Stajich J.E."/>
            <person name="Tunlid A."/>
            <person name="Tuskan G."/>
            <person name="Grigoriev I.V."/>
        </authorList>
    </citation>
    <scope>NUCLEOTIDE SEQUENCE [LARGE SCALE GENOMIC DNA]</scope>
    <source>
        <strain evidence="19">S238N-H82 / ATCC MYA-4686</strain>
    </source>
</reference>
<keyword evidence="7" id="KW-0560">Oxidoreductase</keyword>
<dbReference type="Proteomes" id="UP000001194">
    <property type="component" value="Unassembled WGS sequence"/>
</dbReference>
<keyword evidence="4" id="KW-0479">Metal-binding</keyword>
<keyword evidence="8" id="KW-0186">Copper</keyword>
<evidence type="ECO:0000256" key="5">
    <source>
        <dbReference type="ARBA" id="ARBA00022729"/>
    </source>
</evidence>
<evidence type="ECO:0000259" key="17">
    <source>
        <dbReference type="Pfam" id="PF03443"/>
    </source>
</evidence>
<keyword evidence="18" id="KW-0378">Hydrolase</keyword>
<dbReference type="GO" id="GO:0016787">
    <property type="term" value="F:hydrolase activity"/>
    <property type="evidence" value="ECO:0007669"/>
    <property type="project" value="UniProtKB-KW"/>
</dbReference>
<proteinExistence type="inferred from homology"/>
<dbReference type="KEGG" id="lbc:LACBIDRAFT_299682"/>
<organism evidence="19">
    <name type="scientific">Laccaria bicolor (strain S238N-H82 / ATCC MYA-4686)</name>
    <name type="common">Bicoloured deceiver</name>
    <name type="synonym">Laccaria laccata var. bicolor</name>
    <dbReference type="NCBI Taxonomy" id="486041"/>
    <lineage>
        <taxon>Eukaryota</taxon>
        <taxon>Fungi</taxon>
        <taxon>Dikarya</taxon>
        <taxon>Basidiomycota</taxon>
        <taxon>Agaricomycotina</taxon>
        <taxon>Agaricomycetes</taxon>
        <taxon>Agaricomycetidae</taxon>
        <taxon>Agaricales</taxon>
        <taxon>Agaricineae</taxon>
        <taxon>Hydnangiaceae</taxon>
        <taxon>Laccaria</taxon>
    </lineage>
</organism>
<evidence type="ECO:0000256" key="4">
    <source>
        <dbReference type="ARBA" id="ARBA00022723"/>
    </source>
</evidence>
<evidence type="ECO:0000256" key="6">
    <source>
        <dbReference type="ARBA" id="ARBA00023001"/>
    </source>
</evidence>
<evidence type="ECO:0000256" key="14">
    <source>
        <dbReference type="ARBA" id="ARBA00045077"/>
    </source>
</evidence>
<dbReference type="HOGENOM" id="CLU_1224947_0_0_1"/>
<keyword evidence="12" id="KW-0624">Polysaccharide degradation</keyword>
<evidence type="ECO:0000256" key="2">
    <source>
        <dbReference type="ARBA" id="ARBA00004613"/>
    </source>
</evidence>
<dbReference type="RefSeq" id="XP_001882504.1">
    <property type="nucleotide sequence ID" value="XM_001882469.1"/>
</dbReference>
<dbReference type="GO" id="GO:0046872">
    <property type="term" value="F:metal ion binding"/>
    <property type="evidence" value="ECO:0007669"/>
    <property type="project" value="UniProtKB-KW"/>
</dbReference>
<evidence type="ECO:0000256" key="9">
    <source>
        <dbReference type="ARBA" id="ARBA00023033"/>
    </source>
</evidence>
<evidence type="ECO:0000256" key="1">
    <source>
        <dbReference type="ARBA" id="ARBA00001973"/>
    </source>
</evidence>
<evidence type="ECO:0000256" key="16">
    <source>
        <dbReference type="SAM" id="MobiDB-lite"/>
    </source>
</evidence>
<dbReference type="Pfam" id="PF03443">
    <property type="entry name" value="AA9"/>
    <property type="match status" value="1"/>
</dbReference>
<feature type="compositionally biased region" description="Polar residues" evidence="16">
    <location>
        <begin position="37"/>
        <end position="56"/>
    </location>
</feature>
<comment type="catalytic activity">
    <reaction evidence="14">
        <text>[(1-&gt;4)-beta-D-glucosyl]n+m + reduced acceptor + O2 = 4-dehydro-beta-D-glucosyl-[(1-&gt;4)-beta-D-glucosyl]n-1 + [(1-&gt;4)-beta-D-glucosyl]m + acceptor + H2O.</text>
        <dbReference type="EC" id="1.14.99.56"/>
    </reaction>
</comment>
<keyword evidence="3" id="KW-0964">Secreted</keyword>
<evidence type="ECO:0000256" key="13">
    <source>
        <dbReference type="ARBA" id="ARBA00044502"/>
    </source>
</evidence>
<gene>
    <name evidence="18" type="ORF">LACBIDRAFT_299682</name>
</gene>
<evidence type="ECO:0000256" key="7">
    <source>
        <dbReference type="ARBA" id="ARBA00023002"/>
    </source>
</evidence>
<dbReference type="InParanoid" id="B0DF61"/>
<evidence type="ECO:0000256" key="11">
    <source>
        <dbReference type="ARBA" id="ARBA00023277"/>
    </source>
</evidence>
<evidence type="ECO:0000256" key="8">
    <source>
        <dbReference type="ARBA" id="ARBA00023008"/>
    </source>
</evidence>
<dbReference type="GO" id="GO:0030245">
    <property type="term" value="P:cellulose catabolic process"/>
    <property type="evidence" value="ECO:0007669"/>
    <property type="project" value="UniProtKB-KW"/>
</dbReference>
<feature type="compositionally biased region" description="Polar residues" evidence="16">
    <location>
        <begin position="1"/>
        <end position="13"/>
    </location>
</feature>
<evidence type="ECO:0000313" key="19">
    <source>
        <dbReference type="Proteomes" id="UP000001194"/>
    </source>
</evidence>
<dbReference type="Gene3D" id="2.70.50.70">
    <property type="match status" value="1"/>
</dbReference>
<evidence type="ECO:0000256" key="3">
    <source>
        <dbReference type="ARBA" id="ARBA00022525"/>
    </source>
</evidence>
<dbReference type="OrthoDB" id="4849160at2759"/>
<protein>
    <recommendedName>
        <fullName evidence="15">lytic cellulose monooxygenase (C4-dehydrogenating)</fullName>
        <ecNumber evidence="15">1.14.99.56</ecNumber>
    </recommendedName>
</protein>
<comment type="cofactor">
    <cofactor evidence="1">
        <name>Cu(2+)</name>
        <dbReference type="ChEBI" id="CHEBI:29036"/>
    </cofactor>
</comment>
<comment type="similarity">
    <text evidence="13">Belongs to the polysaccharide monooxygenase AA9 family.</text>
</comment>
<sequence>MSFAQPGQAQTCGSAACVEKGSSQQESQVSGPLGPSSVVNQPASSQRRPGQPVSLNEQAQMRVAALRGRIQGRQNRTGVEFGTGNTTGSLLHHEHGGGEPGEAKLIVGWQARSYLTRHEIIALHLAKSLGGAEFYPACSQLMVGASGTGVPDPLGGHLPGACSDNDPGIFDSQVFDACAPYIHLPRSSCRCICERWHFHSWKRNHDRIFKGNGNPDRWCHWDIDDV</sequence>
<dbReference type="EMBL" id="DS547107">
    <property type="protein sequence ID" value="EDR06657.1"/>
    <property type="molecule type" value="Genomic_DNA"/>
</dbReference>
<keyword evidence="5" id="KW-0732">Signal</keyword>
<feature type="compositionally biased region" description="Polar residues" evidence="16">
    <location>
        <begin position="21"/>
        <end position="30"/>
    </location>
</feature>
<evidence type="ECO:0000256" key="12">
    <source>
        <dbReference type="ARBA" id="ARBA00023326"/>
    </source>
</evidence>
<keyword evidence="9" id="KW-0503">Monooxygenase</keyword>
<dbReference type="InterPro" id="IPR005103">
    <property type="entry name" value="AA9_LPMO"/>
</dbReference>
<dbReference type="AlphaFoldDB" id="B0DF61"/>
<evidence type="ECO:0000313" key="18">
    <source>
        <dbReference type="EMBL" id="EDR06657.1"/>
    </source>
</evidence>
<dbReference type="InterPro" id="IPR049892">
    <property type="entry name" value="AA9"/>
</dbReference>
<keyword evidence="19" id="KW-1185">Reference proteome</keyword>
<feature type="region of interest" description="Disordered" evidence="16">
    <location>
        <begin position="1"/>
        <end position="56"/>
    </location>
</feature>
<keyword evidence="10" id="KW-1015">Disulfide bond</keyword>
<comment type="subcellular location">
    <subcellularLocation>
        <location evidence="2">Secreted</location>
    </subcellularLocation>
</comment>
<dbReference type="EC" id="1.14.99.56" evidence="15"/>
<keyword evidence="11" id="KW-0119">Carbohydrate metabolism</keyword>
<feature type="domain" description="Auxiliary Activity family 9 catalytic" evidence="17">
    <location>
        <begin position="113"/>
        <end position="170"/>
    </location>
</feature>
<dbReference type="PANTHER" id="PTHR33353:SF10">
    <property type="entry name" value="ENDO-BETA-1,4-GLUCANASE D"/>
    <property type="match status" value="1"/>
</dbReference>
<dbReference type="GO" id="GO:0004497">
    <property type="term" value="F:monooxygenase activity"/>
    <property type="evidence" value="ECO:0007669"/>
    <property type="project" value="UniProtKB-KW"/>
</dbReference>
<dbReference type="GO" id="GO:0005576">
    <property type="term" value="C:extracellular region"/>
    <property type="evidence" value="ECO:0007669"/>
    <property type="project" value="UniProtKB-SubCell"/>
</dbReference>
<evidence type="ECO:0000256" key="15">
    <source>
        <dbReference type="ARBA" id="ARBA00047174"/>
    </source>
</evidence>
<name>B0DF61_LACBS</name>
<evidence type="ECO:0000256" key="10">
    <source>
        <dbReference type="ARBA" id="ARBA00023157"/>
    </source>
</evidence>